<dbReference type="FunFam" id="3.40.50.300:FF:000354">
    <property type="entry name" value="ATP-dependent RNA helicase SKI2"/>
    <property type="match status" value="1"/>
</dbReference>
<sequence length="829" mass="94930">MITGKLLGFCEEEKDIFEGTHKTSTSLSRAPGPPEAGVKGSTSSFPFWPGGMDEPWADLLKKESINKSLFEGDLLDTPPGFKCGMKFERKSQDEMDYMYAQPQKIYLSEVLSMDDTLDLEILNEIEETKEEVDLGKAETEKEPETIVTQDEVLKLTSLPVLNISETAPKPPAPKYEWAVIEDVKYDVEDFHERIPKMAYNWNFELDIFQKRAILHLERKESVFVAAHTSAGKTVVAEYAVALAKKNVTRVIYTSPIKALSNQKFREFKKSFEDVGLITGDVQINPTAFCLIMTTEILRSMLYHGSDVIRELEWVIFDEVHYINDTERGVVWEEVFIMLPDHVNLIMLSATVPNTADFAEWLGGIKKRKIYVIKTLKRPVPLIYHLYTGSVGKNEKNMFKIVDVSGKFLDDKYMEACRSKEKKDNKSKTTGPKGPKYTITPAQEKNVYIGLLEHLQKNDLLPAVCFTFSRKKCNEHAEMLTSQNLVTKEERNRIHKFFHQSITQLKKEDQQLPQIKLMEEQLERGFGVHHSGILPILKEIVELLFQDGLVKVLFATETFAMGVNMPARTVVFDSIRKHDGLNFRFLEPSEFIQMAGRAGRRGLDKEGIVIVLCKADVPDPISLRNMMLGQPTKLQSQFKLTYSMILNLLKIKTFRVEDVMKRSFGESDNQKQQKNYQALLHEATNKLNSVSELDCSICNIDINKYIQEVREARNLREEVMEKKCSQVANKLFTPGRVLVISNSQHQNVLGTLLDVDKENKCKVLVITEKKTLENCQNNTSKDILCPWTNKLLYPNEKQPEVLTITFREISVIGNKVLRIDEKDILKEWSK</sequence>
<accession>A0A087TN35</accession>
<dbReference type="PIRSF" id="PIRSF005198">
    <property type="entry name" value="Antiviral_helicase_SKI2"/>
    <property type="match status" value="1"/>
</dbReference>
<dbReference type="Pfam" id="PF00271">
    <property type="entry name" value="Helicase_C"/>
    <property type="match status" value="1"/>
</dbReference>
<evidence type="ECO:0000256" key="6">
    <source>
        <dbReference type="SAM" id="MobiDB-lite"/>
    </source>
</evidence>
<keyword evidence="3 9" id="KW-0347">Helicase</keyword>
<evidence type="ECO:0000256" key="1">
    <source>
        <dbReference type="ARBA" id="ARBA00022741"/>
    </source>
</evidence>
<keyword evidence="4" id="KW-0067">ATP-binding</keyword>
<keyword evidence="10" id="KW-1185">Reference proteome</keyword>
<keyword evidence="2" id="KW-0378">Hydrolase</keyword>
<dbReference type="InterPro" id="IPR027417">
    <property type="entry name" value="P-loop_NTPase"/>
</dbReference>
<dbReference type="EMBL" id="KK115981">
    <property type="protein sequence ID" value="KFM66524.1"/>
    <property type="molecule type" value="Genomic_DNA"/>
</dbReference>
<dbReference type="Gene3D" id="3.40.50.300">
    <property type="entry name" value="P-loop containing nucleotide triphosphate hydrolases"/>
    <property type="match status" value="2"/>
</dbReference>
<dbReference type="GO" id="GO:0070478">
    <property type="term" value="P:nuclear-transcribed mRNA catabolic process, 3'-5' exonucleolytic nonsense-mediated decay"/>
    <property type="evidence" value="ECO:0007669"/>
    <property type="project" value="TreeGrafter"/>
</dbReference>
<dbReference type="InterPro" id="IPR040801">
    <property type="entry name" value="Ski2_N"/>
</dbReference>
<evidence type="ECO:0000256" key="3">
    <source>
        <dbReference type="ARBA" id="ARBA00022806"/>
    </source>
</evidence>
<organism evidence="9 10">
    <name type="scientific">Stegodyphus mimosarum</name>
    <name type="common">African social velvet spider</name>
    <dbReference type="NCBI Taxonomy" id="407821"/>
    <lineage>
        <taxon>Eukaryota</taxon>
        <taxon>Metazoa</taxon>
        <taxon>Ecdysozoa</taxon>
        <taxon>Arthropoda</taxon>
        <taxon>Chelicerata</taxon>
        <taxon>Arachnida</taxon>
        <taxon>Araneae</taxon>
        <taxon>Araneomorphae</taxon>
        <taxon>Entelegynae</taxon>
        <taxon>Eresoidea</taxon>
        <taxon>Eresidae</taxon>
        <taxon>Stegodyphus</taxon>
    </lineage>
</organism>
<reference evidence="9 10" key="1">
    <citation type="submission" date="2013-11" db="EMBL/GenBank/DDBJ databases">
        <title>Genome sequencing of Stegodyphus mimosarum.</title>
        <authorList>
            <person name="Bechsgaard J."/>
        </authorList>
    </citation>
    <scope>NUCLEOTIDE SEQUENCE [LARGE SCALE GENOMIC DNA]</scope>
</reference>
<protein>
    <submittedName>
        <fullName evidence="9">Helicase SKI2W</fullName>
    </submittedName>
</protein>
<dbReference type="GO" id="GO:0016787">
    <property type="term" value="F:hydrolase activity"/>
    <property type="evidence" value="ECO:0007669"/>
    <property type="project" value="UniProtKB-KW"/>
</dbReference>
<proteinExistence type="predicted"/>
<dbReference type="PANTHER" id="PTHR12131:SF1">
    <property type="entry name" value="ATP-DEPENDENT RNA HELICASE SUPV3L1, MITOCHONDRIAL-RELATED"/>
    <property type="match status" value="1"/>
</dbReference>
<dbReference type="Gene3D" id="1.10.3380.30">
    <property type="match status" value="1"/>
</dbReference>
<evidence type="ECO:0000256" key="5">
    <source>
        <dbReference type="ARBA" id="ARBA00047984"/>
    </source>
</evidence>
<evidence type="ECO:0000256" key="2">
    <source>
        <dbReference type="ARBA" id="ARBA00022801"/>
    </source>
</evidence>
<dbReference type="PANTHER" id="PTHR12131">
    <property type="entry name" value="ATP-DEPENDENT RNA AND DNA HELICASE"/>
    <property type="match status" value="1"/>
</dbReference>
<evidence type="ECO:0000313" key="9">
    <source>
        <dbReference type="EMBL" id="KFM66524.1"/>
    </source>
</evidence>
<feature type="domain" description="Helicase C-terminal" evidence="8">
    <location>
        <begin position="442"/>
        <end position="648"/>
    </location>
</feature>
<dbReference type="GO" id="GO:0005524">
    <property type="term" value="F:ATP binding"/>
    <property type="evidence" value="ECO:0007669"/>
    <property type="project" value="UniProtKB-KW"/>
</dbReference>
<keyword evidence="1" id="KW-0547">Nucleotide-binding</keyword>
<evidence type="ECO:0000256" key="4">
    <source>
        <dbReference type="ARBA" id="ARBA00022840"/>
    </source>
</evidence>
<dbReference type="SMART" id="SM00487">
    <property type="entry name" value="DEXDc"/>
    <property type="match status" value="1"/>
</dbReference>
<dbReference type="InterPro" id="IPR014001">
    <property type="entry name" value="Helicase_ATP-bd"/>
</dbReference>
<dbReference type="AlphaFoldDB" id="A0A087TN35"/>
<dbReference type="STRING" id="407821.A0A087TN35"/>
<dbReference type="Proteomes" id="UP000054359">
    <property type="component" value="Unassembled WGS sequence"/>
</dbReference>
<gene>
    <name evidence="9" type="ORF">X975_12914</name>
</gene>
<dbReference type="InterPro" id="IPR001650">
    <property type="entry name" value="Helicase_C-like"/>
</dbReference>
<dbReference type="GO" id="GO:0003723">
    <property type="term" value="F:RNA binding"/>
    <property type="evidence" value="ECO:0007669"/>
    <property type="project" value="InterPro"/>
</dbReference>
<dbReference type="InterPro" id="IPR050699">
    <property type="entry name" value="RNA-DNA_Helicase"/>
</dbReference>
<evidence type="ECO:0000313" key="10">
    <source>
        <dbReference type="Proteomes" id="UP000054359"/>
    </source>
</evidence>
<feature type="region of interest" description="Disordered" evidence="6">
    <location>
        <begin position="20"/>
        <end position="41"/>
    </location>
</feature>
<feature type="non-terminal residue" evidence="9">
    <location>
        <position position="829"/>
    </location>
</feature>
<comment type="catalytic activity">
    <reaction evidence="5">
        <text>ATP + H2O = ADP + phosphate + H(+)</text>
        <dbReference type="Rhea" id="RHEA:13065"/>
        <dbReference type="ChEBI" id="CHEBI:15377"/>
        <dbReference type="ChEBI" id="CHEBI:15378"/>
        <dbReference type="ChEBI" id="CHEBI:30616"/>
        <dbReference type="ChEBI" id="CHEBI:43474"/>
        <dbReference type="ChEBI" id="CHEBI:456216"/>
        <dbReference type="EC" id="3.6.4.13"/>
    </reaction>
</comment>
<dbReference type="PROSITE" id="PS51192">
    <property type="entry name" value="HELICASE_ATP_BIND_1"/>
    <property type="match status" value="1"/>
</dbReference>
<dbReference type="PROSITE" id="PS51194">
    <property type="entry name" value="HELICASE_CTER"/>
    <property type="match status" value="1"/>
</dbReference>
<evidence type="ECO:0000259" key="7">
    <source>
        <dbReference type="PROSITE" id="PS51192"/>
    </source>
</evidence>
<dbReference type="InterPro" id="IPR011545">
    <property type="entry name" value="DEAD/DEAH_box_helicase_dom"/>
</dbReference>
<dbReference type="Pfam" id="PF00270">
    <property type="entry name" value="DEAD"/>
    <property type="match status" value="1"/>
</dbReference>
<dbReference type="SUPFAM" id="SSF52540">
    <property type="entry name" value="P-loop containing nucleoside triphosphate hydrolases"/>
    <property type="match status" value="1"/>
</dbReference>
<dbReference type="InterPro" id="IPR016438">
    <property type="entry name" value="SKI2-like"/>
</dbReference>
<dbReference type="SMART" id="SM00490">
    <property type="entry name" value="HELICc"/>
    <property type="match status" value="1"/>
</dbReference>
<dbReference type="CDD" id="cd18795">
    <property type="entry name" value="SF2_C_Ski2"/>
    <property type="match status" value="1"/>
</dbReference>
<dbReference type="OrthoDB" id="64767at2759"/>
<dbReference type="GO" id="GO:0003724">
    <property type="term" value="F:RNA helicase activity"/>
    <property type="evidence" value="ECO:0007669"/>
    <property type="project" value="UniProtKB-EC"/>
</dbReference>
<evidence type="ECO:0000259" key="8">
    <source>
        <dbReference type="PROSITE" id="PS51194"/>
    </source>
</evidence>
<dbReference type="FunFam" id="3.40.50.300:FF:000447">
    <property type="entry name" value="helicase SKI2W isoform X2"/>
    <property type="match status" value="1"/>
</dbReference>
<feature type="domain" description="Helicase ATP-binding" evidence="7">
    <location>
        <begin position="213"/>
        <end position="369"/>
    </location>
</feature>
<name>A0A087TN35_STEMI</name>
<dbReference type="Pfam" id="PF17911">
    <property type="entry name" value="Ski2_N"/>
    <property type="match status" value="1"/>
</dbReference>
<dbReference type="GO" id="GO:0055087">
    <property type="term" value="C:Ski complex"/>
    <property type="evidence" value="ECO:0007669"/>
    <property type="project" value="TreeGrafter"/>
</dbReference>